<keyword evidence="3" id="KW-1185">Reference proteome</keyword>
<evidence type="ECO:0000313" key="2">
    <source>
        <dbReference type="EMBL" id="KAK4770105.1"/>
    </source>
</evidence>
<protein>
    <submittedName>
        <fullName evidence="2">Uncharacterized protein</fullName>
    </submittedName>
</protein>
<reference evidence="2 3" key="1">
    <citation type="journal article" date="2023" name="Hortic Res">
        <title>Pangenome of water caltrop reveals structural variations and asymmetric subgenome divergence after allopolyploidization.</title>
        <authorList>
            <person name="Zhang X."/>
            <person name="Chen Y."/>
            <person name="Wang L."/>
            <person name="Yuan Y."/>
            <person name="Fang M."/>
            <person name="Shi L."/>
            <person name="Lu R."/>
            <person name="Comes H.P."/>
            <person name="Ma Y."/>
            <person name="Chen Y."/>
            <person name="Huang G."/>
            <person name="Zhou Y."/>
            <person name="Zheng Z."/>
            <person name="Qiu Y."/>
        </authorList>
    </citation>
    <scope>NUCLEOTIDE SEQUENCE [LARGE SCALE GENOMIC DNA]</scope>
    <source>
        <tissue evidence="2">Roots</tissue>
    </source>
</reference>
<comment type="caution">
    <text evidence="2">The sequence shown here is derived from an EMBL/GenBank/DDBJ whole genome shotgun (WGS) entry which is preliminary data.</text>
</comment>
<sequence>MQLILCPSILGQTVRRDGTVSLAYQGLSGLCGKIVQKFSRLAVVWCLSCLLMYLVNSAFLHFLCKCPSKTLAIISSPTMLDWEKILPLKFCFIGTPQPVLLGAACYTVQVSFIGLYLGCWSKLVNFCKDPWPILAKDMLSK</sequence>
<accession>A0AAN7QNH4</accession>
<keyword evidence="1" id="KW-0472">Membrane</keyword>
<evidence type="ECO:0000256" key="1">
    <source>
        <dbReference type="SAM" id="Phobius"/>
    </source>
</evidence>
<gene>
    <name evidence="2" type="ORF">SAY87_030637</name>
</gene>
<keyword evidence="1" id="KW-1133">Transmembrane helix</keyword>
<name>A0AAN7QNH4_9MYRT</name>
<proteinExistence type="predicted"/>
<dbReference type="EMBL" id="JAXIOK010000005">
    <property type="protein sequence ID" value="KAK4770105.1"/>
    <property type="molecule type" value="Genomic_DNA"/>
</dbReference>
<keyword evidence="1" id="KW-0812">Transmembrane</keyword>
<evidence type="ECO:0000313" key="3">
    <source>
        <dbReference type="Proteomes" id="UP001345219"/>
    </source>
</evidence>
<dbReference type="AlphaFoldDB" id="A0AAN7QNH4"/>
<dbReference type="Proteomes" id="UP001345219">
    <property type="component" value="Chromosome 24"/>
</dbReference>
<organism evidence="2 3">
    <name type="scientific">Trapa incisa</name>
    <dbReference type="NCBI Taxonomy" id="236973"/>
    <lineage>
        <taxon>Eukaryota</taxon>
        <taxon>Viridiplantae</taxon>
        <taxon>Streptophyta</taxon>
        <taxon>Embryophyta</taxon>
        <taxon>Tracheophyta</taxon>
        <taxon>Spermatophyta</taxon>
        <taxon>Magnoliopsida</taxon>
        <taxon>eudicotyledons</taxon>
        <taxon>Gunneridae</taxon>
        <taxon>Pentapetalae</taxon>
        <taxon>rosids</taxon>
        <taxon>malvids</taxon>
        <taxon>Myrtales</taxon>
        <taxon>Lythraceae</taxon>
        <taxon>Trapa</taxon>
    </lineage>
</organism>
<feature type="transmembrane region" description="Helical" evidence="1">
    <location>
        <begin position="42"/>
        <end position="63"/>
    </location>
</feature>